<reference evidence="1" key="1">
    <citation type="submission" date="2017-08" db="EMBL/GenBank/DDBJ databases">
        <authorList>
            <person name="Polle J.E."/>
            <person name="Barry K."/>
            <person name="Cushman J."/>
            <person name="Schmutz J."/>
            <person name="Tran D."/>
            <person name="Hathwaick L.T."/>
            <person name="Yim W.C."/>
            <person name="Jenkins J."/>
            <person name="Mckie-Krisberg Z.M."/>
            <person name="Prochnik S."/>
            <person name="Lindquist E."/>
            <person name="Dockter R.B."/>
            <person name="Adam C."/>
            <person name="Molina H."/>
            <person name="Bunkerborg J."/>
            <person name="Jin E."/>
            <person name="Buchheim M."/>
            <person name="Magnuson J."/>
        </authorList>
    </citation>
    <scope>NUCLEOTIDE SEQUENCE</scope>
    <source>
        <strain evidence="1">CCAP 19/18</strain>
    </source>
</reference>
<dbReference type="Proteomes" id="UP000815325">
    <property type="component" value="Unassembled WGS sequence"/>
</dbReference>
<proteinExistence type="predicted"/>
<name>A0ABQ7G9W4_DUNSA</name>
<gene>
    <name evidence="1" type="ORF">DUNSADRAFT_13186</name>
</gene>
<evidence type="ECO:0000313" key="1">
    <source>
        <dbReference type="EMBL" id="KAF5831396.1"/>
    </source>
</evidence>
<keyword evidence="2" id="KW-1185">Reference proteome</keyword>
<organism evidence="1 2">
    <name type="scientific">Dunaliella salina</name>
    <name type="common">Green alga</name>
    <name type="synonym">Protococcus salinus</name>
    <dbReference type="NCBI Taxonomy" id="3046"/>
    <lineage>
        <taxon>Eukaryota</taxon>
        <taxon>Viridiplantae</taxon>
        <taxon>Chlorophyta</taxon>
        <taxon>core chlorophytes</taxon>
        <taxon>Chlorophyceae</taxon>
        <taxon>CS clade</taxon>
        <taxon>Chlamydomonadales</taxon>
        <taxon>Dunaliellaceae</taxon>
        <taxon>Dunaliella</taxon>
    </lineage>
</organism>
<protein>
    <recommendedName>
        <fullName evidence="3">Encoded protein</fullName>
    </recommendedName>
</protein>
<dbReference type="EMBL" id="MU069952">
    <property type="protein sequence ID" value="KAF5831396.1"/>
    <property type="molecule type" value="Genomic_DNA"/>
</dbReference>
<accession>A0ABQ7G9W4</accession>
<evidence type="ECO:0008006" key="3">
    <source>
        <dbReference type="Google" id="ProtNLM"/>
    </source>
</evidence>
<evidence type="ECO:0000313" key="2">
    <source>
        <dbReference type="Proteomes" id="UP000815325"/>
    </source>
</evidence>
<comment type="caution">
    <text evidence="1">The sequence shown here is derived from an EMBL/GenBank/DDBJ whole genome shotgun (WGS) entry which is preliminary data.</text>
</comment>
<sequence length="143" mass="15114">MAEAEADPEKACVKDVGGQLSPGGQANSDSLFGAQIAALSLNLNPDHKETKPLLRTHSTGDAARSARLCAEVELWLLAALMGLLGRMFRGLTGTGTGANMPATESRSISGTSKLLLRRDCEQVFGHKVYTLVVRFNTGASGRE</sequence>